<dbReference type="SUPFAM" id="SSF54909">
    <property type="entry name" value="Dimeric alpha+beta barrel"/>
    <property type="match status" value="1"/>
</dbReference>
<dbReference type="AlphaFoldDB" id="A0A4R5M1C6"/>
<feature type="domain" description="DUF1330" evidence="1">
    <location>
        <begin position="2"/>
        <end position="94"/>
    </location>
</feature>
<dbReference type="RefSeq" id="WP_133198773.1">
    <property type="nucleotide sequence ID" value="NZ_JBHUCW010000057.1"/>
</dbReference>
<dbReference type="Pfam" id="PF07045">
    <property type="entry name" value="DUF1330"/>
    <property type="match status" value="1"/>
</dbReference>
<evidence type="ECO:0000313" key="2">
    <source>
        <dbReference type="EMBL" id="TDG19110.1"/>
    </source>
</evidence>
<dbReference type="InterPro" id="IPR011008">
    <property type="entry name" value="Dimeric_a/b-barrel"/>
</dbReference>
<protein>
    <submittedName>
        <fullName evidence="2">DUF1330 domain-containing protein</fullName>
    </submittedName>
</protein>
<evidence type="ECO:0000259" key="1">
    <source>
        <dbReference type="Pfam" id="PF07045"/>
    </source>
</evidence>
<dbReference type="Proteomes" id="UP000295722">
    <property type="component" value="Unassembled WGS sequence"/>
</dbReference>
<dbReference type="OrthoDB" id="516779at2"/>
<dbReference type="Gene3D" id="3.30.70.100">
    <property type="match status" value="1"/>
</dbReference>
<sequence length="95" mass="10309">MTAYIVCLIDVTDPDGYSKYVELAGPAVQKNGGRFLARGSEVEALEGACRPGRVVIAAFDDMEAARRSYRSPEYQRARTYRIGAASFQAILVSGS</sequence>
<dbReference type="InterPro" id="IPR010753">
    <property type="entry name" value="DUF1330"/>
</dbReference>
<proteinExistence type="predicted"/>
<reference evidence="2 3" key="1">
    <citation type="submission" date="2019-03" db="EMBL/GenBank/DDBJ databases">
        <title>Paraburkholderia sp. 4M-K11, isolated from subtropical forest soil.</title>
        <authorList>
            <person name="Gao Z.-H."/>
            <person name="Qiu L.-H."/>
        </authorList>
    </citation>
    <scope>NUCLEOTIDE SEQUENCE [LARGE SCALE GENOMIC DNA]</scope>
    <source>
        <strain evidence="2 3">4M-K11</strain>
    </source>
</reference>
<gene>
    <name evidence="2" type="ORF">EYW47_31770</name>
</gene>
<dbReference type="PANTHER" id="PTHR41521">
    <property type="match status" value="1"/>
</dbReference>
<dbReference type="PANTHER" id="PTHR41521:SF4">
    <property type="entry name" value="BLR0684 PROTEIN"/>
    <property type="match status" value="1"/>
</dbReference>
<keyword evidence="3" id="KW-1185">Reference proteome</keyword>
<name>A0A4R5M1C6_9BURK</name>
<comment type="caution">
    <text evidence="2">The sequence shown here is derived from an EMBL/GenBank/DDBJ whole genome shotgun (WGS) entry which is preliminary data.</text>
</comment>
<dbReference type="EMBL" id="SMRP01000024">
    <property type="protein sequence ID" value="TDG19110.1"/>
    <property type="molecule type" value="Genomic_DNA"/>
</dbReference>
<evidence type="ECO:0000313" key="3">
    <source>
        <dbReference type="Proteomes" id="UP000295722"/>
    </source>
</evidence>
<accession>A0A4R5M1C6</accession>
<organism evidence="2 3">
    <name type="scientific">Paraburkholderia silviterrae</name>
    <dbReference type="NCBI Taxonomy" id="2528715"/>
    <lineage>
        <taxon>Bacteria</taxon>
        <taxon>Pseudomonadati</taxon>
        <taxon>Pseudomonadota</taxon>
        <taxon>Betaproteobacteria</taxon>
        <taxon>Burkholderiales</taxon>
        <taxon>Burkholderiaceae</taxon>
        <taxon>Paraburkholderia</taxon>
    </lineage>
</organism>